<dbReference type="Pfam" id="PF00005">
    <property type="entry name" value="ABC_tran"/>
    <property type="match status" value="1"/>
</dbReference>
<dbReference type="PROSITE" id="PS50893">
    <property type="entry name" value="ABC_TRANSPORTER_2"/>
    <property type="match status" value="1"/>
</dbReference>
<keyword evidence="3 5" id="KW-0067">ATP-binding</keyword>
<evidence type="ECO:0000256" key="2">
    <source>
        <dbReference type="ARBA" id="ARBA00022741"/>
    </source>
</evidence>
<comment type="caution">
    <text evidence="5">The sequence shown here is derived from an EMBL/GenBank/DDBJ whole genome shotgun (WGS) entry which is preliminary data.</text>
</comment>
<dbReference type="EMBL" id="SLWW01000004">
    <property type="protein sequence ID" value="TCO72348.1"/>
    <property type="molecule type" value="Genomic_DNA"/>
</dbReference>
<dbReference type="OrthoDB" id="9802264at2"/>
<feature type="domain" description="ABC transporter" evidence="4">
    <location>
        <begin position="5"/>
        <end position="210"/>
    </location>
</feature>
<sequence>MTGALRLEGLAISRLGVPLLALEAEVAPGTVLSVMGPSGSGKSTLLAAIMGTLAPGFALAGRVWLDGADITRLPPEARRVGILYQEELLFPHLSVGGNLAFGLPRTVRGRAARLARVAAALAEIGMAGFEGRDPATLSGGQKARVALMRMLLAEPRALLLDEPFSRLDAGLRAQVREMVFERARASGLPVLLVTHDPADAAAAGGAVVELG</sequence>
<keyword evidence="1" id="KW-0813">Transport</keyword>
<proteinExistence type="predicted"/>
<accession>A0A4R2KQE4</accession>
<evidence type="ECO:0000313" key="5">
    <source>
        <dbReference type="EMBL" id="TCO72348.1"/>
    </source>
</evidence>
<name>A0A4R2KQE4_9RHOB</name>
<keyword evidence="2" id="KW-0547">Nucleotide-binding</keyword>
<dbReference type="AlphaFoldDB" id="A0A4R2KQE4"/>
<dbReference type="SMART" id="SM00382">
    <property type="entry name" value="AAA"/>
    <property type="match status" value="1"/>
</dbReference>
<keyword evidence="6" id="KW-1185">Reference proteome</keyword>
<dbReference type="InterPro" id="IPR027417">
    <property type="entry name" value="P-loop_NTPase"/>
</dbReference>
<dbReference type="Proteomes" id="UP000295142">
    <property type="component" value="Unassembled WGS sequence"/>
</dbReference>
<dbReference type="Gene3D" id="3.40.50.300">
    <property type="entry name" value="P-loop containing nucleotide triphosphate hydrolases"/>
    <property type="match status" value="1"/>
</dbReference>
<organism evidence="5 6">
    <name type="scientific">Rhodovulum euryhalinum</name>
    <dbReference type="NCBI Taxonomy" id="35805"/>
    <lineage>
        <taxon>Bacteria</taxon>
        <taxon>Pseudomonadati</taxon>
        <taxon>Pseudomonadota</taxon>
        <taxon>Alphaproteobacteria</taxon>
        <taxon>Rhodobacterales</taxon>
        <taxon>Paracoccaceae</taxon>
        <taxon>Rhodovulum</taxon>
    </lineage>
</organism>
<dbReference type="InterPro" id="IPR050093">
    <property type="entry name" value="ABC_SmlMolc_Importer"/>
</dbReference>
<dbReference type="InterPro" id="IPR003439">
    <property type="entry name" value="ABC_transporter-like_ATP-bd"/>
</dbReference>
<evidence type="ECO:0000259" key="4">
    <source>
        <dbReference type="PROSITE" id="PS50893"/>
    </source>
</evidence>
<evidence type="ECO:0000256" key="1">
    <source>
        <dbReference type="ARBA" id="ARBA00022448"/>
    </source>
</evidence>
<dbReference type="PANTHER" id="PTHR42781:SF4">
    <property type="entry name" value="SPERMIDINE_PUTRESCINE IMPORT ATP-BINDING PROTEIN POTA"/>
    <property type="match status" value="1"/>
</dbReference>
<dbReference type="SUPFAM" id="SSF52540">
    <property type="entry name" value="P-loop containing nucleoside triphosphate hydrolases"/>
    <property type="match status" value="1"/>
</dbReference>
<dbReference type="GO" id="GO:0016887">
    <property type="term" value="F:ATP hydrolysis activity"/>
    <property type="evidence" value="ECO:0007669"/>
    <property type="project" value="InterPro"/>
</dbReference>
<evidence type="ECO:0000313" key="6">
    <source>
        <dbReference type="Proteomes" id="UP000295142"/>
    </source>
</evidence>
<evidence type="ECO:0000256" key="3">
    <source>
        <dbReference type="ARBA" id="ARBA00022840"/>
    </source>
</evidence>
<protein>
    <submittedName>
        <fullName evidence="5">Putative thiamine transport system ATP-binding protein</fullName>
    </submittedName>
</protein>
<dbReference type="InterPro" id="IPR003593">
    <property type="entry name" value="AAA+_ATPase"/>
</dbReference>
<dbReference type="GO" id="GO:0005524">
    <property type="term" value="F:ATP binding"/>
    <property type="evidence" value="ECO:0007669"/>
    <property type="project" value="UniProtKB-KW"/>
</dbReference>
<gene>
    <name evidence="5" type="ORF">EV655_10434</name>
</gene>
<reference evidence="5 6" key="1">
    <citation type="submission" date="2019-03" db="EMBL/GenBank/DDBJ databases">
        <title>Genomic Encyclopedia of Type Strains, Phase IV (KMG-IV): sequencing the most valuable type-strain genomes for metagenomic binning, comparative biology and taxonomic classification.</title>
        <authorList>
            <person name="Goeker M."/>
        </authorList>
    </citation>
    <scope>NUCLEOTIDE SEQUENCE [LARGE SCALE GENOMIC DNA]</scope>
    <source>
        <strain evidence="5 6">DSM 4868</strain>
    </source>
</reference>
<dbReference type="PANTHER" id="PTHR42781">
    <property type="entry name" value="SPERMIDINE/PUTRESCINE IMPORT ATP-BINDING PROTEIN POTA"/>
    <property type="match status" value="1"/>
</dbReference>
<dbReference type="RefSeq" id="WP_132542840.1">
    <property type="nucleotide sequence ID" value="NZ_SLWW01000004.1"/>
</dbReference>